<keyword evidence="9" id="KW-1185">Reference proteome</keyword>
<dbReference type="Proteomes" id="UP000540519">
    <property type="component" value="Unassembled WGS sequence"/>
</dbReference>
<dbReference type="CDD" id="cd08977">
    <property type="entry name" value="SusD"/>
    <property type="match status" value="1"/>
</dbReference>
<feature type="domain" description="RagB/SusD" evidence="6">
    <location>
        <begin position="292"/>
        <end position="512"/>
    </location>
</feature>
<dbReference type="Gene3D" id="1.25.40.390">
    <property type="match status" value="1"/>
</dbReference>
<dbReference type="SUPFAM" id="SSF48452">
    <property type="entry name" value="TPR-like"/>
    <property type="match status" value="1"/>
</dbReference>
<evidence type="ECO:0000256" key="3">
    <source>
        <dbReference type="ARBA" id="ARBA00022729"/>
    </source>
</evidence>
<accession>A0A7X3D0D7</accession>
<evidence type="ECO:0000256" key="2">
    <source>
        <dbReference type="ARBA" id="ARBA00006275"/>
    </source>
</evidence>
<dbReference type="InterPro" id="IPR011990">
    <property type="entry name" value="TPR-like_helical_dom_sf"/>
</dbReference>
<gene>
    <name evidence="8" type="ORF">D9O36_00430</name>
</gene>
<evidence type="ECO:0000313" key="8">
    <source>
        <dbReference type="EMBL" id="MUH34296.1"/>
    </source>
</evidence>
<dbReference type="Pfam" id="PF07980">
    <property type="entry name" value="SusD_RagB"/>
    <property type="match status" value="1"/>
</dbReference>
<proteinExistence type="inferred from homology"/>
<sequence length="512" mass="57085">MKKTTILIALSFLGITISSCDSDFLDKQPSSQLSSESFWQTEQDAELALTGVYSNLQQNMLAIRADGGWPPTIKPNWDALTDDCYQTFNYGFREIIDGTATPTSGGTNGAIAQLYSVCYKGIQTCNFFLANIDQVENIEADKLNNWKAQVSTLRAFFYYNLVTTYGDVPLRIEPTTLENQDLPKAPESEVFAQIEKDLEFAVANLPEASYSDGYVVKGSANALLARTYLYQGKYAEAAVAAKAVMDGGSFMLSTNYEDLFIDGGQTDNPEIIFSTKYSSAPGEFQDRGSEIMLGFWGTLKPTEDFVDAFEATDGLPIDESPLYDEANPLENRDPRLSKIVQVGEWNPEIEQKTLSGFGLLKWTSPQTRASLVQNFTEGTDYIHIRYADVLLMYAEGKIESGSVDTSVLDAINEVRARAYGVAVGDTGSYPAITTTDVGELREAVRNERRYEFGFEGLRYFDLKRWGIAEEVLNGFYDSHVDANRVFLPKHYKWPLPQSAIDKNNALEQNPDY</sequence>
<dbReference type="InterPro" id="IPR033985">
    <property type="entry name" value="SusD-like_N"/>
</dbReference>
<evidence type="ECO:0000256" key="5">
    <source>
        <dbReference type="ARBA" id="ARBA00023237"/>
    </source>
</evidence>
<organism evidence="8 9">
    <name type="scientific">Zobellia amurskyensis</name>
    <dbReference type="NCBI Taxonomy" id="248905"/>
    <lineage>
        <taxon>Bacteria</taxon>
        <taxon>Pseudomonadati</taxon>
        <taxon>Bacteroidota</taxon>
        <taxon>Flavobacteriia</taxon>
        <taxon>Flavobacteriales</taxon>
        <taxon>Flavobacteriaceae</taxon>
        <taxon>Zobellia</taxon>
    </lineage>
</organism>
<protein>
    <submittedName>
        <fullName evidence="8">RagB/SusD family nutrient uptake outer membrane protein</fullName>
    </submittedName>
</protein>
<keyword evidence="4" id="KW-0472">Membrane</keyword>
<feature type="domain" description="SusD-like N-terminal" evidence="7">
    <location>
        <begin position="23"/>
        <end position="229"/>
    </location>
</feature>
<dbReference type="EMBL" id="RCNR01000001">
    <property type="protein sequence ID" value="MUH34296.1"/>
    <property type="molecule type" value="Genomic_DNA"/>
</dbReference>
<comment type="caution">
    <text evidence="8">The sequence shown here is derived from an EMBL/GenBank/DDBJ whole genome shotgun (WGS) entry which is preliminary data.</text>
</comment>
<comment type="similarity">
    <text evidence="2">Belongs to the SusD family.</text>
</comment>
<evidence type="ECO:0000313" key="9">
    <source>
        <dbReference type="Proteomes" id="UP000540519"/>
    </source>
</evidence>
<reference evidence="8 9" key="1">
    <citation type="journal article" date="2019" name="Mar. Drugs">
        <title>Comparative Genomics and CAZyme Genome Repertoires of Marine Zobellia amurskyensis KMM 3526(T) and Zobellia laminariae KMM 3676(T).</title>
        <authorList>
            <person name="Chernysheva N."/>
            <person name="Bystritskaya E."/>
            <person name="Stenkova A."/>
            <person name="Golovkin I."/>
            <person name="Nedashkovskaya O."/>
            <person name="Isaeva M."/>
        </authorList>
    </citation>
    <scope>NUCLEOTIDE SEQUENCE [LARGE SCALE GENOMIC DNA]</scope>
    <source>
        <strain evidence="8 9">KMM 3526</strain>
    </source>
</reference>
<keyword evidence="3" id="KW-0732">Signal</keyword>
<dbReference type="OrthoDB" id="5694214at2"/>
<dbReference type="Pfam" id="PF14322">
    <property type="entry name" value="SusD-like_3"/>
    <property type="match status" value="1"/>
</dbReference>
<dbReference type="AlphaFoldDB" id="A0A7X3D0D7"/>
<evidence type="ECO:0000259" key="6">
    <source>
        <dbReference type="Pfam" id="PF07980"/>
    </source>
</evidence>
<dbReference type="InterPro" id="IPR012944">
    <property type="entry name" value="SusD_RagB_dom"/>
</dbReference>
<evidence type="ECO:0000256" key="4">
    <source>
        <dbReference type="ARBA" id="ARBA00023136"/>
    </source>
</evidence>
<keyword evidence="5" id="KW-0998">Cell outer membrane</keyword>
<dbReference type="PROSITE" id="PS51257">
    <property type="entry name" value="PROKAR_LIPOPROTEIN"/>
    <property type="match status" value="1"/>
</dbReference>
<evidence type="ECO:0000256" key="1">
    <source>
        <dbReference type="ARBA" id="ARBA00004442"/>
    </source>
</evidence>
<evidence type="ECO:0000259" key="7">
    <source>
        <dbReference type="Pfam" id="PF14322"/>
    </source>
</evidence>
<comment type="subcellular location">
    <subcellularLocation>
        <location evidence="1">Cell outer membrane</location>
    </subcellularLocation>
</comment>
<dbReference type="GO" id="GO:0009279">
    <property type="term" value="C:cell outer membrane"/>
    <property type="evidence" value="ECO:0007669"/>
    <property type="project" value="UniProtKB-SubCell"/>
</dbReference>
<name>A0A7X3D0D7_9FLAO</name>
<dbReference type="RefSeq" id="WP_155598403.1">
    <property type="nucleotide sequence ID" value="NZ_RCNR01000001.1"/>
</dbReference>